<protein>
    <submittedName>
        <fullName evidence="3">Uncharacterized protein</fullName>
    </submittedName>
</protein>
<dbReference type="EMBL" id="JAPQKI010000002">
    <property type="protein sequence ID" value="KAJ5111119.1"/>
    <property type="molecule type" value="Genomic_DNA"/>
</dbReference>
<feature type="compositionally biased region" description="Polar residues" evidence="2">
    <location>
        <begin position="963"/>
        <end position="984"/>
    </location>
</feature>
<feature type="region of interest" description="Disordered" evidence="2">
    <location>
        <begin position="876"/>
        <end position="998"/>
    </location>
</feature>
<reference evidence="3" key="1">
    <citation type="submission" date="2022-11" db="EMBL/GenBank/DDBJ databases">
        <authorList>
            <person name="Petersen C."/>
        </authorList>
    </citation>
    <scope>NUCLEOTIDE SEQUENCE</scope>
    <source>
        <strain evidence="3">IBT 30761</strain>
    </source>
</reference>
<dbReference type="OrthoDB" id="5332870at2759"/>
<name>A0A9W9KLG4_9EURO</name>
<dbReference type="RefSeq" id="XP_056479189.1">
    <property type="nucleotide sequence ID" value="XM_056614148.1"/>
</dbReference>
<keyword evidence="1" id="KW-0175">Coiled coil</keyword>
<feature type="coiled-coil region" evidence="1">
    <location>
        <begin position="593"/>
        <end position="634"/>
    </location>
</feature>
<feature type="compositionally biased region" description="Polar residues" evidence="2">
    <location>
        <begin position="876"/>
        <end position="895"/>
    </location>
</feature>
<comment type="caution">
    <text evidence="3">The sequence shown here is derived from an EMBL/GenBank/DDBJ whole genome shotgun (WGS) entry which is preliminary data.</text>
</comment>
<feature type="coiled-coil region" evidence="1">
    <location>
        <begin position="727"/>
        <end position="864"/>
    </location>
</feature>
<dbReference type="GeneID" id="81353127"/>
<gene>
    <name evidence="3" type="ORF">N7532_001654</name>
</gene>
<accession>A0A9W9KLG4</accession>
<evidence type="ECO:0000313" key="4">
    <source>
        <dbReference type="Proteomes" id="UP001149074"/>
    </source>
</evidence>
<keyword evidence="4" id="KW-1185">Reference proteome</keyword>
<dbReference type="AlphaFoldDB" id="A0A9W9KLG4"/>
<evidence type="ECO:0000256" key="1">
    <source>
        <dbReference type="SAM" id="Coils"/>
    </source>
</evidence>
<feature type="compositionally biased region" description="Polar residues" evidence="2">
    <location>
        <begin position="910"/>
        <end position="922"/>
    </location>
</feature>
<feature type="compositionally biased region" description="Basic residues" evidence="2">
    <location>
        <begin position="926"/>
        <end position="935"/>
    </location>
</feature>
<dbReference type="Proteomes" id="UP001149074">
    <property type="component" value="Unassembled WGS sequence"/>
</dbReference>
<evidence type="ECO:0000313" key="3">
    <source>
        <dbReference type="EMBL" id="KAJ5111119.1"/>
    </source>
</evidence>
<feature type="compositionally biased region" description="Low complexity" evidence="2">
    <location>
        <begin position="951"/>
        <end position="962"/>
    </location>
</feature>
<sequence length="1041" mass="116975">MAEDTMRLVREIERVVTAPYVPSLQDLYELVQRVAPSKVEVWALQKPCQVGLLTDVLMEGLSRSRAALPLLSAFARMTCFRDALLKRHPVVLDAFLEKAMETEPEYINACTDILSSPLPSDIVLPGRVAGFLAKLVASMAGSPCAETVAPLHTLVSTLQASPRLFHEIPDDIMSNLQVEFTKTLRNMDDHMGILLSLATFARIASTQSRSPRYQQGSEPPTWLLNIQHFFGPKRGVKTLDLVVLRVILACSSSSTSLTPAQAEESIRLSISIIDTIGPEQKNAWISAGSSKIAKLCDKIARDGLDRGIQLMGLTFLLSLCPIKNFPPQVRNLGLRLLVSRDSRGALTTMSRDLVIRLTECLSACDESIVYELLRFTVDAVKDNSLNQDSLSSLHVADTLLSSFQANESHQIVSSLLSSASTKETIASLFVKFPVTTDRDQCQGSDVCQCAYSALQNKILLNLFQMYFAATLSQNGSDRDISIMKSFVERAARTMTSQKCSFADAESKNFRSSLLFRDRQEFASKEIPNWDWKSSITGTFMQTSEMAHTNILKKIEDICFDMERRCHDVEGPLRSVEKDRDRCVLEVEELKYQNEELARSLGRSNQTISDLREEMAELEKHAEKAYSRVDELSLSLNSVQQQLHEQQCHSEEIFNVEKERFRTRELDLIATSTEKDDQLEELEAEVQLLRANNENMRQSLEIESQVKLFSSERAGLLERDLEHHITLLEQSRSLCSEKEDEVKRLMADNGNLKMETASMKVTVEEQSREVERLYGSLQEAEEKSISGRETLQQQHEIEISKVATEVANEKREVARLRAAMQEAASDASKKLQSKDKRLQHLERKIQAMRDEREAKAREFSEAQQHIGRLMSVMGFSAQPTEPQSTTKQQTRTSGPSQAAACHSAAYDEDSQLVQSFESTNLQEHSSKRPSPKRPRANRLSLNPSQPPPRTPAAPTTRSATKTPDTAQRSARQPFTESRANSNPDKFQSADLSKHSQPAVGLTNNFEENHLQDFDLDMDLEFSRDFIFTSTAFSGSEEKLAQQ</sequence>
<proteinExistence type="predicted"/>
<feature type="coiled-coil region" evidence="1">
    <location>
        <begin position="671"/>
        <end position="698"/>
    </location>
</feature>
<reference evidence="3" key="2">
    <citation type="journal article" date="2023" name="IMA Fungus">
        <title>Comparative genomic study of the Penicillium genus elucidates a diverse pangenome and 15 lateral gene transfer events.</title>
        <authorList>
            <person name="Petersen C."/>
            <person name="Sorensen T."/>
            <person name="Nielsen M.R."/>
            <person name="Sondergaard T.E."/>
            <person name="Sorensen J.L."/>
            <person name="Fitzpatrick D.A."/>
            <person name="Frisvad J.C."/>
            <person name="Nielsen K.L."/>
        </authorList>
    </citation>
    <scope>NUCLEOTIDE SEQUENCE</scope>
    <source>
        <strain evidence="3">IBT 30761</strain>
    </source>
</reference>
<organism evidence="3 4">
    <name type="scientific">Penicillium argentinense</name>
    <dbReference type="NCBI Taxonomy" id="1131581"/>
    <lineage>
        <taxon>Eukaryota</taxon>
        <taxon>Fungi</taxon>
        <taxon>Dikarya</taxon>
        <taxon>Ascomycota</taxon>
        <taxon>Pezizomycotina</taxon>
        <taxon>Eurotiomycetes</taxon>
        <taxon>Eurotiomycetidae</taxon>
        <taxon>Eurotiales</taxon>
        <taxon>Aspergillaceae</taxon>
        <taxon>Penicillium</taxon>
    </lineage>
</organism>
<evidence type="ECO:0000256" key="2">
    <source>
        <dbReference type="SAM" id="MobiDB-lite"/>
    </source>
</evidence>